<dbReference type="HOGENOM" id="CLU_2715437_0_0_11"/>
<comment type="caution">
    <text evidence="1">The sequence shown here is derived from an EMBL/GenBank/DDBJ whole genome shotgun (WGS) entry which is preliminary data.</text>
</comment>
<name>G1WGH6_9ACTN</name>
<evidence type="ECO:0000313" key="2">
    <source>
        <dbReference type="Proteomes" id="UP000004830"/>
    </source>
</evidence>
<accession>G1WGH6</accession>
<dbReference type="RefSeq" id="WP_009140475.1">
    <property type="nucleotide sequence ID" value="NZ_JH126467.1"/>
</dbReference>
<protein>
    <recommendedName>
        <fullName evidence="3">Helix-turn-helix domain-containing protein</fullName>
    </recommendedName>
</protein>
<organism evidence="1 2">
    <name type="scientific">Collinsella tanakaei YIT 12063</name>
    <dbReference type="NCBI Taxonomy" id="742742"/>
    <lineage>
        <taxon>Bacteria</taxon>
        <taxon>Bacillati</taxon>
        <taxon>Actinomycetota</taxon>
        <taxon>Coriobacteriia</taxon>
        <taxon>Coriobacteriales</taxon>
        <taxon>Coriobacteriaceae</taxon>
        <taxon>Collinsella</taxon>
    </lineage>
</organism>
<sequence>MTFDEIARELGIKPKALYPVGEVARIMGIPYSTLLLELKAGRLKSTLPAGRKRGRLIRPEWVDEWVEKGRES</sequence>
<dbReference type="GeneID" id="62758211"/>
<reference evidence="1 2" key="1">
    <citation type="submission" date="2011-06" db="EMBL/GenBank/DDBJ databases">
        <title>The Genome Sequence of Collinsella tanakaei YIT 12063.</title>
        <authorList>
            <consortium name="The Broad Institute Genome Sequencing Platform"/>
            <person name="Earl A."/>
            <person name="Ward D."/>
            <person name="Feldgarden M."/>
            <person name="Gevers D."/>
            <person name="Morotomi M."/>
            <person name="Young S.K."/>
            <person name="Zeng Q."/>
            <person name="Gargeya S."/>
            <person name="Fitzgerald M."/>
            <person name="Haas B."/>
            <person name="Abouelleil A."/>
            <person name="Alvarado L."/>
            <person name="Arachchi H.M."/>
            <person name="Berlin A."/>
            <person name="Brown A."/>
            <person name="Chapman S.B."/>
            <person name="Chen Z."/>
            <person name="Dunbar C."/>
            <person name="Freedman E."/>
            <person name="Gearin G."/>
            <person name="Gellesch M."/>
            <person name="Goldberg J."/>
            <person name="Griggs A."/>
            <person name="Gujja S."/>
            <person name="Heiman D."/>
            <person name="Howarth C."/>
            <person name="Larson L."/>
            <person name="Lui A."/>
            <person name="MacDonald P.J.P."/>
            <person name="Mehta T."/>
            <person name="Montmayeur A."/>
            <person name="Murphy C."/>
            <person name="Neiman D."/>
            <person name="Pearson M."/>
            <person name="Priest M."/>
            <person name="Roberts A."/>
            <person name="Saif S."/>
            <person name="Shea T."/>
            <person name="Shenoy N."/>
            <person name="Sisk P."/>
            <person name="Stolte C."/>
            <person name="Sykes S."/>
            <person name="Wortman J."/>
            <person name="Nusbaum C."/>
            <person name="Birren B."/>
        </authorList>
    </citation>
    <scope>NUCLEOTIDE SEQUENCE [LARGE SCALE GENOMIC DNA]</scope>
    <source>
        <strain evidence="1 2">YIT 12063</strain>
    </source>
</reference>
<evidence type="ECO:0000313" key="1">
    <source>
        <dbReference type="EMBL" id="EGX67427.1"/>
    </source>
</evidence>
<gene>
    <name evidence="1" type="ORF">HMPREF9452_00439</name>
</gene>
<keyword evidence="2" id="KW-1185">Reference proteome</keyword>
<dbReference type="Proteomes" id="UP000004830">
    <property type="component" value="Unassembled WGS sequence"/>
</dbReference>
<evidence type="ECO:0008006" key="3">
    <source>
        <dbReference type="Google" id="ProtNLM"/>
    </source>
</evidence>
<dbReference type="EMBL" id="ADLS01000006">
    <property type="protein sequence ID" value="EGX67427.1"/>
    <property type="molecule type" value="Genomic_DNA"/>
</dbReference>
<dbReference type="STRING" id="742742.HMPREF9452_00439"/>
<dbReference type="AlphaFoldDB" id="G1WGH6"/>
<proteinExistence type="predicted"/>
<dbReference type="PATRIC" id="fig|742742.3.peg.420"/>